<protein>
    <submittedName>
        <fullName evidence="1">Uncharacterized protein</fullName>
    </submittedName>
</protein>
<dbReference type="Proteomes" id="UP001152049">
    <property type="component" value="Unassembled WGS sequence"/>
</dbReference>
<gene>
    <name evidence="1" type="ORF">NW762_003165</name>
</gene>
<reference evidence="1" key="1">
    <citation type="submission" date="2022-09" db="EMBL/GenBank/DDBJ databases">
        <title>Fusarium specimens isolated from Avocado Roots.</title>
        <authorList>
            <person name="Stajich J."/>
            <person name="Roper C."/>
            <person name="Heimlech-Rivalta G."/>
        </authorList>
    </citation>
    <scope>NUCLEOTIDE SEQUENCE</scope>
    <source>
        <strain evidence="1">CF00136</strain>
    </source>
</reference>
<evidence type="ECO:0000313" key="2">
    <source>
        <dbReference type="Proteomes" id="UP001152049"/>
    </source>
</evidence>
<proteinExistence type="predicted"/>
<organism evidence="1 2">
    <name type="scientific">Fusarium torreyae</name>
    <dbReference type="NCBI Taxonomy" id="1237075"/>
    <lineage>
        <taxon>Eukaryota</taxon>
        <taxon>Fungi</taxon>
        <taxon>Dikarya</taxon>
        <taxon>Ascomycota</taxon>
        <taxon>Pezizomycotina</taxon>
        <taxon>Sordariomycetes</taxon>
        <taxon>Hypocreomycetidae</taxon>
        <taxon>Hypocreales</taxon>
        <taxon>Nectriaceae</taxon>
        <taxon>Fusarium</taxon>
    </lineage>
</organism>
<sequence length="96" mass="11402">MSHSSQSWYTRFQKRKRFTHLDVLRPLGHLKDTFSRGARMICREETRETMKENLNRSPLVQQGSRILVFTYQKSNDQDVLLKAVFGLIYADMQDFC</sequence>
<comment type="caution">
    <text evidence="1">The sequence shown here is derived from an EMBL/GenBank/DDBJ whole genome shotgun (WGS) entry which is preliminary data.</text>
</comment>
<evidence type="ECO:0000313" key="1">
    <source>
        <dbReference type="EMBL" id="KAJ4267067.1"/>
    </source>
</evidence>
<accession>A0A9W8VIT7</accession>
<dbReference type="EMBL" id="JAOQAZ010000004">
    <property type="protein sequence ID" value="KAJ4267067.1"/>
    <property type="molecule type" value="Genomic_DNA"/>
</dbReference>
<keyword evidence="2" id="KW-1185">Reference proteome</keyword>
<dbReference type="AlphaFoldDB" id="A0A9W8VIT7"/>
<name>A0A9W8VIT7_9HYPO</name>